<dbReference type="PANTHER" id="PTHR30055">
    <property type="entry name" value="HTH-TYPE TRANSCRIPTIONAL REGULATOR RUTR"/>
    <property type="match status" value="1"/>
</dbReference>
<comment type="caution">
    <text evidence="4">The sequence shown here is derived from an EMBL/GenBank/DDBJ whole genome shotgun (WGS) entry which is preliminary data.</text>
</comment>
<sequence length="185" mass="19990">MTRSATTMRADILESAARLFATVGFRGTSLQDIASDVGCSKASLLYHFTNKDAILTELLSPVGRELAELEERLAGLDGDEAAHAAVAGLVELSLRFQREATILVRDLDAMTSRPEVLDMPDMKALIERLVDALTGRSGDPRARVWGWMVLVGVTLTSAADLGVPEETLRAELTRGALRTLGRPID</sequence>
<feature type="domain" description="HTH tetR-type" evidence="3">
    <location>
        <begin position="6"/>
        <end position="66"/>
    </location>
</feature>
<dbReference type="Gene3D" id="1.10.357.10">
    <property type="entry name" value="Tetracycline Repressor, domain 2"/>
    <property type="match status" value="1"/>
</dbReference>
<evidence type="ECO:0000256" key="2">
    <source>
        <dbReference type="PROSITE-ProRule" id="PRU00335"/>
    </source>
</evidence>
<accession>A0ABW6SU93</accession>
<evidence type="ECO:0000313" key="5">
    <source>
        <dbReference type="Proteomes" id="UP001602013"/>
    </source>
</evidence>
<dbReference type="SUPFAM" id="SSF46689">
    <property type="entry name" value="Homeodomain-like"/>
    <property type="match status" value="1"/>
</dbReference>
<dbReference type="PANTHER" id="PTHR30055:SF237">
    <property type="entry name" value="TRANSCRIPTIONAL REPRESSOR MCE3R"/>
    <property type="match status" value="1"/>
</dbReference>
<dbReference type="InterPro" id="IPR009057">
    <property type="entry name" value="Homeodomain-like_sf"/>
</dbReference>
<dbReference type="PROSITE" id="PS50977">
    <property type="entry name" value="HTH_TETR_2"/>
    <property type="match status" value="1"/>
</dbReference>
<reference evidence="4 5" key="1">
    <citation type="submission" date="2024-10" db="EMBL/GenBank/DDBJ databases">
        <title>The Natural Products Discovery Center: Release of the First 8490 Sequenced Strains for Exploring Actinobacteria Biosynthetic Diversity.</title>
        <authorList>
            <person name="Kalkreuter E."/>
            <person name="Kautsar S.A."/>
            <person name="Yang D."/>
            <person name="Bader C.D."/>
            <person name="Teijaro C.N."/>
            <person name="Fluegel L."/>
            <person name="Davis C.M."/>
            <person name="Simpson J.R."/>
            <person name="Lauterbach L."/>
            <person name="Steele A.D."/>
            <person name="Gui C."/>
            <person name="Meng S."/>
            <person name="Li G."/>
            <person name="Viehrig K."/>
            <person name="Ye F."/>
            <person name="Su P."/>
            <person name="Kiefer A.F."/>
            <person name="Nichols A."/>
            <person name="Cepeda A.J."/>
            <person name="Yan W."/>
            <person name="Fan B."/>
            <person name="Jiang Y."/>
            <person name="Adhikari A."/>
            <person name="Zheng C.-J."/>
            <person name="Schuster L."/>
            <person name="Cowan T.M."/>
            <person name="Smanski M.J."/>
            <person name="Chevrette M.G."/>
            <person name="De Carvalho L.P.S."/>
            <person name="Shen B."/>
        </authorList>
    </citation>
    <scope>NUCLEOTIDE SEQUENCE [LARGE SCALE GENOMIC DNA]</scope>
    <source>
        <strain evidence="4 5">NPDC002173</strain>
    </source>
</reference>
<keyword evidence="5" id="KW-1185">Reference proteome</keyword>
<feature type="DNA-binding region" description="H-T-H motif" evidence="2">
    <location>
        <begin position="29"/>
        <end position="48"/>
    </location>
</feature>
<dbReference type="RefSeq" id="WP_387414179.1">
    <property type="nucleotide sequence ID" value="NZ_JBIASD010000016.1"/>
</dbReference>
<evidence type="ECO:0000259" key="3">
    <source>
        <dbReference type="PROSITE" id="PS50977"/>
    </source>
</evidence>
<evidence type="ECO:0000313" key="4">
    <source>
        <dbReference type="EMBL" id="MFF3668570.1"/>
    </source>
</evidence>
<organism evidence="4 5">
    <name type="scientific">Microtetraspora malaysiensis</name>
    <dbReference type="NCBI Taxonomy" id="161358"/>
    <lineage>
        <taxon>Bacteria</taxon>
        <taxon>Bacillati</taxon>
        <taxon>Actinomycetota</taxon>
        <taxon>Actinomycetes</taxon>
        <taxon>Streptosporangiales</taxon>
        <taxon>Streptosporangiaceae</taxon>
        <taxon>Microtetraspora</taxon>
    </lineage>
</organism>
<keyword evidence="1 2" id="KW-0238">DNA-binding</keyword>
<dbReference type="EMBL" id="JBIASD010000016">
    <property type="protein sequence ID" value="MFF3668570.1"/>
    <property type="molecule type" value="Genomic_DNA"/>
</dbReference>
<proteinExistence type="predicted"/>
<dbReference type="PRINTS" id="PR00455">
    <property type="entry name" value="HTHTETR"/>
</dbReference>
<evidence type="ECO:0000256" key="1">
    <source>
        <dbReference type="ARBA" id="ARBA00023125"/>
    </source>
</evidence>
<protein>
    <submittedName>
        <fullName evidence="4">TetR/AcrR family transcriptional regulator</fullName>
    </submittedName>
</protein>
<dbReference type="InterPro" id="IPR001647">
    <property type="entry name" value="HTH_TetR"/>
</dbReference>
<gene>
    <name evidence="4" type="ORF">ACFYXI_23580</name>
</gene>
<dbReference type="InterPro" id="IPR050109">
    <property type="entry name" value="HTH-type_TetR-like_transc_reg"/>
</dbReference>
<dbReference type="Pfam" id="PF00440">
    <property type="entry name" value="TetR_N"/>
    <property type="match status" value="1"/>
</dbReference>
<name>A0ABW6SU93_9ACTN</name>
<dbReference type="Proteomes" id="UP001602013">
    <property type="component" value="Unassembled WGS sequence"/>
</dbReference>